<protein>
    <submittedName>
        <fullName evidence="2">Uncharacterized protein</fullName>
    </submittedName>
</protein>
<dbReference type="EMBL" id="MU806079">
    <property type="protein sequence ID" value="KAJ3840435.1"/>
    <property type="molecule type" value="Genomic_DNA"/>
</dbReference>
<feature type="region of interest" description="Disordered" evidence="1">
    <location>
        <begin position="1"/>
        <end position="41"/>
    </location>
</feature>
<dbReference type="AlphaFoldDB" id="A0AA38UGL5"/>
<name>A0AA38UGL5_9AGAR</name>
<feature type="compositionally biased region" description="Polar residues" evidence="1">
    <location>
        <begin position="7"/>
        <end position="29"/>
    </location>
</feature>
<evidence type="ECO:0000256" key="1">
    <source>
        <dbReference type="SAM" id="MobiDB-lite"/>
    </source>
</evidence>
<organism evidence="2 3">
    <name type="scientific">Lentinula raphanica</name>
    <dbReference type="NCBI Taxonomy" id="153919"/>
    <lineage>
        <taxon>Eukaryota</taxon>
        <taxon>Fungi</taxon>
        <taxon>Dikarya</taxon>
        <taxon>Basidiomycota</taxon>
        <taxon>Agaricomycotina</taxon>
        <taxon>Agaricomycetes</taxon>
        <taxon>Agaricomycetidae</taxon>
        <taxon>Agaricales</taxon>
        <taxon>Marasmiineae</taxon>
        <taxon>Omphalotaceae</taxon>
        <taxon>Lentinula</taxon>
    </lineage>
</organism>
<reference evidence="2" key="1">
    <citation type="submission" date="2022-08" db="EMBL/GenBank/DDBJ databases">
        <authorList>
            <consortium name="DOE Joint Genome Institute"/>
            <person name="Min B."/>
            <person name="Riley R."/>
            <person name="Sierra-Patev S."/>
            <person name="Naranjo-Ortiz M."/>
            <person name="Looney B."/>
            <person name="Konkel Z."/>
            <person name="Slot J.C."/>
            <person name="Sakamoto Y."/>
            <person name="Steenwyk J.L."/>
            <person name="Rokas A."/>
            <person name="Carro J."/>
            <person name="Camarero S."/>
            <person name="Ferreira P."/>
            <person name="Molpeceres G."/>
            <person name="Ruiz-Duenas F.J."/>
            <person name="Serrano A."/>
            <person name="Henrissat B."/>
            <person name="Drula E."/>
            <person name="Hughes K.W."/>
            <person name="Mata J.L."/>
            <person name="Ishikawa N.K."/>
            <person name="Vargas-Isla R."/>
            <person name="Ushijima S."/>
            <person name="Smith C.A."/>
            <person name="Ahrendt S."/>
            <person name="Andreopoulos W."/>
            <person name="He G."/>
            <person name="Labutti K."/>
            <person name="Lipzen A."/>
            <person name="Ng V."/>
            <person name="Sandor L."/>
            <person name="Barry K."/>
            <person name="Martinez A.T."/>
            <person name="Xiao Y."/>
            <person name="Gibbons J.G."/>
            <person name="Terashima K."/>
            <person name="Hibbett D.S."/>
            <person name="Grigoriev I.V."/>
        </authorList>
    </citation>
    <scope>NUCLEOTIDE SEQUENCE</scope>
    <source>
        <strain evidence="2">TFB9207</strain>
    </source>
</reference>
<evidence type="ECO:0000313" key="3">
    <source>
        <dbReference type="Proteomes" id="UP001163846"/>
    </source>
</evidence>
<keyword evidence="3" id="KW-1185">Reference proteome</keyword>
<feature type="region of interest" description="Disordered" evidence="1">
    <location>
        <begin position="56"/>
        <end position="80"/>
    </location>
</feature>
<accession>A0AA38UGL5</accession>
<evidence type="ECO:0000313" key="2">
    <source>
        <dbReference type="EMBL" id="KAJ3840435.1"/>
    </source>
</evidence>
<sequence length="182" mass="20118">MSAPNIAETTTRNGSEAPKSPSSNTATSDVSDEHAVSEEEAELYYTGLPSKPRLVYRTGKKWSPPRGPWARPPPKELRGVSADHPIKDVWNEELGVKIVEVMDDHKIKFTSIDLVRFRTDHSFLGGEVEEPSFSPVTIWIGVFPGSTTATAAHNAAQDVLALLKNYQITDVDVDFRESVTWP</sequence>
<dbReference type="Proteomes" id="UP001163846">
    <property type="component" value="Unassembled WGS sequence"/>
</dbReference>
<gene>
    <name evidence="2" type="ORF">F5878DRAFT_613161</name>
</gene>
<proteinExistence type="predicted"/>
<comment type="caution">
    <text evidence="2">The sequence shown here is derived from an EMBL/GenBank/DDBJ whole genome shotgun (WGS) entry which is preliminary data.</text>
</comment>